<dbReference type="Proteomes" id="UP000030153">
    <property type="component" value="Unassembled WGS sequence"/>
</dbReference>
<dbReference type="GO" id="GO:0022857">
    <property type="term" value="F:transmembrane transporter activity"/>
    <property type="evidence" value="ECO:0007669"/>
    <property type="project" value="InterPro"/>
</dbReference>
<reference evidence="9 10" key="1">
    <citation type="submission" date="2013-08" db="EMBL/GenBank/DDBJ databases">
        <title>Genome of Pontibacillus chungwhensis.</title>
        <authorList>
            <person name="Wang Q."/>
            <person name="Wang G."/>
        </authorList>
    </citation>
    <scope>NUCLEOTIDE SEQUENCE [LARGE SCALE GENOMIC DNA]</scope>
    <source>
        <strain evidence="9 10">BH030062</strain>
    </source>
</reference>
<dbReference type="GO" id="GO:0005886">
    <property type="term" value="C:plasma membrane"/>
    <property type="evidence" value="ECO:0007669"/>
    <property type="project" value="UniProtKB-SubCell"/>
</dbReference>
<dbReference type="RefSeq" id="WP_036781952.1">
    <property type="nucleotide sequence ID" value="NZ_AVBG01000004.1"/>
</dbReference>
<evidence type="ECO:0000256" key="1">
    <source>
        <dbReference type="ARBA" id="ARBA00004651"/>
    </source>
</evidence>
<feature type="transmembrane region" description="Helical" evidence="8">
    <location>
        <begin position="85"/>
        <end position="104"/>
    </location>
</feature>
<feature type="transmembrane region" description="Helical" evidence="8">
    <location>
        <begin position="185"/>
        <end position="205"/>
    </location>
</feature>
<feature type="transmembrane region" description="Helical" evidence="8">
    <location>
        <begin position="343"/>
        <end position="364"/>
    </location>
</feature>
<accession>A0A0A2UUC3</accession>
<comment type="similarity">
    <text evidence="2">Belongs to the BCCT transporter (TC 2.A.15) family.</text>
</comment>
<feature type="transmembrane region" description="Helical" evidence="8">
    <location>
        <begin position="314"/>
        <end position="331"/>
    </location>
</feature>
<keyword evidence="4" id="KW-1003">Cell membrane</keyword>
<proteinExistence type="inferred from homology"/>
<protein>
    <submittedName>
        <fullName evidence="9">Choline transporter</fullName>
    </submittedName>
</protein>
<feature type="transmembrane region" description="Helical" evidence="8">
    <location>
        <begin position="437"/>
        <end position="457"/>
    </location>
</feature>
<gene>
    <name evidence="9" type="ORF">N780_16010</name>
</gene>
<evidence type="ECO:0000256" key="8">
    <source>
        <dbReference type="SAM" id="Phobius"/>
    </source>
</evidence>
<feature type="transmembrane region" description="Helical" evidence="8">
    <location>
        <begin position="463"/>
        <end position="484"/>
    </location>
</feature>
<feature type="transmembrane region" description="Helical" evidence="8">
    <location>
        <begin position="398"/>
        <end position="425"/>
    </location>
</feature>
<dbReference type="PANTHER" id="PTHR30047">
    <property type="entry name" value="HIGH-AFFINITY CHOLINE TRANSPORT PROTEIN-RELATED"/>
    <property type="match status" value="1"/>
</dbReference>
<organism evidence="9 10">
    <name type="scientific">Pontibacillus chungwhensis BH030062</name>
    <dbReference type="NCBI Taxonomy" id="1385513"/>
    <lineage>
        <taxon>Bacteria</taxon>
        <taxon>Bacillati</taxon>
        <taxon>Bacillota</taxon>
        <taxon>Bacilli</taxon>
        <taxon>Bacillales</taxon>
        <taxon>Bacillaceae</taxon>
        <taxon>Pontibacillus</taxon>
    </lineage>
</organism>
<evidence type="ECO:0000256" key="7">
    <source>
        <dbReference type="ARBA" id="ARBA00023136"/>
    </source>
</evidence>
<evidence type="ECO:0000256" key="2">
    <source>
        <dbReference type="ARBA" id="ARBA00005658"/>
    </source>
</evidence>
<comment type="caution">
    <text evidence="9">The sequence shown here is derived from an EMBL/GenBank/DDBJ whole genome shotgun (WGS) entry which is preliminary data.</text>
</comment>
<dbReference type="eggNOG" id="COG1292">
    <property type="taxonomic scope" value="Bacteria"/>
</dbReference>
<comment type="subcellular location">
    <subcellularLocation>
        <location evidence="1">Cell membrane</location>
        <topology evidence="1">Multi-pass membrane protein</topology>
    </subcellularLocation>
</comment>
<sequence length="513" mass="56765">MKNVTAVFWYAVTVCGLFVLWGVFAPSNLETVSSQVTAFISKRFGWYYLLLFVVIFAFCVYLTFSKFGKLKLGKESDQPSFSLPTWFAMLFSAGMGMGMVFWTTSEPISHAYKSSPNAELGTDLAIKESLQYSYFHWGVSAWAIYGIVALVLAYFKFHKGYPGLISATLVPLLGEERMKGILGKLIDTLAVFATVVGVAATLGFGSAQINEGLSFLFSVPSNYRVQMIILGVSTVLFIISAYSGIHRGIKYLSNINMGLGFALLILLFIVGPTLTILNMFTNSLGNYLTNFVDMSFRIAPLNEENRGWINSWTIFYWAWWISWSPFVGIFIARISKGRTLREFMAGVLIVPSLVCFIFFAVFGVSALELEQSGVADISQYALETATFGMLQHYPLGTLMSFITVFVIAIFFITSADSATFVLGMLTSKGSLEPTSMVKIVWGVMLSFVAGIIVYFGGTQGLQNILIISALPFSVVLLLMCGSFYKAASNELKNEKELTKKHKWKREVASSTSE</sequence>
<keyword evidence="3" id="KW-0813">Transport</keyword>
<evidence type="ECO:0000313" key="10">
    <source>
        <dbReference type="Proteomes" id="UP000030153"/>
    </source>
</evidence>
<dbReference type="EMBL" id="AVBG01000004">
    <property type="protein sequence ID" value="KGP91857.1"/>
    <property type="molecule type" value="Genomic_DNA"/>
</dbReference>
<feature type="transmembrane region" description="Helical" evidence="8">
    <location>
        <begin position="44"/>
        <end position="64"/>
    </location>
</feature>
<evidence type="ECO:0000256" key="4">
    <source>
        <dbReference type="ARBA" id="ARBA00022475"/>
    </source>
</evidence>
<dbReference type="PANTHER" id="PTHR30047:SF7">
    <property type="entry name" value="HIGH-AFFINITY CHOLINE TRANSPORT PROTEIN"/>
    <property type="match status" value="1"/>
</dbReference>
<keyword evidence="6 8" id="KW-1133">Transmembrane helix</keyword>
<evidence type="ECO:0000256" key="6">
    <source>
        <dbReference type="ARBA" id="ARBA00022989"/>
    </source>
</evidence>
<dbReference type="InterPro" id="IPR000060">
    <property type="entry name" value="BCCT_transptr"/>
</dbReference>
<name>A0A0A2UUC3_9BACI</name>
<keyword evidence="7 8" id="KW-0472">Membrane</keyword>
<dbReference type="PROSITE" id="PS01303">
    <property type="entry name" value="BCCT"/>
    <property type="match status" value="1"/>
</dbReference>
<feature type="transmembrane region" description="Helical" evidence="8">
    <location>
        <begin position="225"/>
        <end position="245"/>
    </location>
</feature>
<feature type="transmembrane region" description="Helical" evidence="8">
    <location>
        <begin position="134"/>
        <end position="155"/>
    </location>
</feature>
<dbReference type="AlphaFoldDB" id="A0A0A2UUC3"/>
<evidence type="ECO:0000256" key="5">
    <source>
        <dbReference type="ARBA" id="ARBA00022692"/>
    </source>
</evidence>
<keyword evidence="5 8" id="KW-0812">Transmembrane</keyword>
<evidence type="ECO:0000313" key="9">
    <source>
        <dbReference type="EMBL" id="KGP91857.1"/>
    </source>
</evidence>
<dbReference type="OrthoDB" id="9775735at2"/>
<feature type="transmembrane region" description="Helical" evidence="8">
    <location>
        <begin position="257"/>
        <end position="280"/>
    </location>
</feature>
<feature type="transmembrane region" description="Helical" evidence="8">
    <location>
        <begin position="7"/>
        <end position="24"/>
    </location>
</feature>
<evidence type="ECO:0000256" key="3">
    <source>
        <dbReference type="ARBA" id="ARBA00022448"/>
    </source>
</evidence>
<keyword evidence="10" id="KW-1185">Reference proteome</keyword>
<dbReference type="InterPro" id="IPR018093">
    <property type="entry name" value="BCCT_CS"/>
</dbReference>
<dbReference type="NCBIfam" id="TIGR00842">
    <property type="entry name" value="bcct"/>
    <property type="match status" value="1"/>
</dbReference>
<dbReference type="Pfam" id="PF02028">
    <property type="entry name" value="BCCT"/>
    <property type="match status" value="1"/>
</dbReference>